<name>A0ABP6TD93_9ACTN</name>
<dbReference type="Proteomes" id="UP001501676">
    <property type="component" value="Unassembled WGS sequence"/>
</dbReference>
<gene>
    <name evidence="1" type="ORF">GCM10020369_82190</name>
</gene>
<evidence type="ECO:0000313" key="1">
    <source>
        <dbReference type="EMBL" id="GAA3398531.1"/>
    </source>
</evidence>
<comment type="caution">
    <text evidence="1">The sequence shown here is derived from an EMBL/GenBank/DDBJ whole genome shotgun (WGS) entry which is preliminary data.</text>
</comment>
<keyword evidence="2" id="KW-1185">Reference proteome</keyword>
<evidence type="ECO:0000313" key="2">
    <source>
        <dbReference type="Proteomes" id="UP001501676"/>
    </source>
</evidence>
<proteinExistence type="predicted"/>
<protein>
    <submittedName>
        <fullName evidence="1">Uncharacterized protein</fullName>
    </submittedName>
</protein>
<sequence>MVIEKPALGIGVDTGFLRLTGRARPGAVSLSGAAGGPAGRPSESFQKRFGVRVGGSPRDRFVQE</sequence>
<accession>A0ABP6TD93</accession>
<dbReference type="EMBL" id="BAAAYN010000089">
    <property type="protein sequence ID" value="GAA3398531.1"/>
    <property type="molecule type" value="Genomic_DNA"/>
</dbReference>
<reference evidence="2" key="1">
    <citation type="journal article" date="2019" name="Int. J. Syst. Evol. Microbiol.">
        <title>The Global Catalogue of Microorganisms (GCM) 10K type strain sequencing project: providing services to taxonomists for standard genome sequencing and annotation.</title>
        <authorList>
            <consortium name="The Broad Institute Genomics Platform"/>
            <consortium name="The Broad Institute Genome Sequencing Center for Infectious Disease"/>
            <person name="Wu L."/>
            <person name="Ma J."/>
        </authorList>
    </citation>
    <scope>NUCLEOTIDE SEQUENCE [LARGE SCALE GENOMIC DNA]</scope>
    <source>
        <strain evidence="2">JCM 9458</strain>
    </source>
</reference>
<organism evidence="1 2">
    <name type="scientific">Cryptosporangium minutisporangium</name>
    <dbReference type="NCBI Taxonomy" id="113569"/>
    <lineage>
        <taxon>Bacteria</taxon>
        <taxon>Bacillati</taxon>
        <taxon>Actinomycetota</taxon>
        <taxon>Actinomycetes</taxon>
        <taxon>Cryptosporangiales</taxon>
        <taxon>Cryptosporangiaceae</taxon>
        <taxon>Cryptosporangium</taxon>
    </lineage>
</organism>